<dbReference type="Proteomes" id="UP000467132">
    <property type="component" value="Unassembled WGS sequence"/>
</dbReference>
<dbReference type="OrthoDB" id="9781670at2"/>
<dbReference type="RefSeq" id="WP_160197318.1">
    <property type="nucleotide sequence ID" value="NZ_QXXA01000009.1"/>
</dbReference>
<feature type="domain" description="Recombinase" evidence="3">
    <location>
        <begin position="155"/>
        <end position="317"/>
    </location>
</feature>
<dbReference type="InterPro" id="IPR011109">
    <property type="entry name" value="DNA_bind_recombinase_dom"/>
</dbReference>
<dbReference type="InterPro" id="IPR036162">
    <property type="entry name" value="Resolvase-like_N_sf"/>
</dbReference>
<proteinExistence type="predicted"/>
<dbReference type="Pfam" id="PF13408">
    <property type="entry name" value="Zn_ribbon_recom"/>
    <property type="match status" value="1"/>
</dbReference>
<feature type="domain" description="Resolvase/invertase-type recombinase catalytic" evidence="2">
    <location>
        <begin position="3"/>
        <end position="147"/>
    </location>
</feature>
<dbReference type="Gene3D" id="3.90.1750.20">
    <property type="entry name" value="Putative Large Serine Recombinase, Chain B, Domain 2"/>
    <property type="match status" value="1"/>
</dbReference>
<dbReference type="Pfam" id="PF00239">
    <property type="entry name" value="Resolvase"/>
    <property type="match status" value="1"/>
</dbReference>
<reference evidence="4 5" key="1">
    <citation type="submission" date="2018-08" db="EMBL/GenBank/DDBJ databases">
        <title>Murine metabolic-syndrome-specific gut microbial biobank.</title>
        <authorList>
            <person name="Liu C."/>
        </authorList>
    </citation>
    <scope>NUCLEOTIDE SEQUENCE [LARGE SCALE GENOMIC DNA]</scope>
    <source>
        <strain evidence="4 5">583</strain>
    </source>
</reference>
<sequence length="560" mass="65361">MTTAAIYARKSKATDKGESTENQINRGISLCKLRGWDYTIYEDYDVSGKTLDRPEFTKMMKDAHEGKINNIICYKLDRISRSVNDFSNLIEELNSIDVGFVCIKDNFDTSTPMGRAMMYITSVFAQLERETIAERVKDNMVDRAKMGKWNGGPIPYGFDTEKKKINYKGKDKKISKLIIDEKQAAIIKEFYQWYLESDGSIRNNVVRANEKGYRTSNNAYWSHNQMSRLLQNPLYCIADDNAYTYFKNSTQVDIVNDKEEYNGEHGLMFYNRRKQHKKTSKQRDEQDWILTIGEHEGFIPGEIFTKVQRKLNLNKNKAPRSGQSERSPLVGLIKCGRCGSSMSVFAAPKTTGDGNKKYYYYFRCLTREQKSKTLCDNKNIRADILEDQVIEYISKIGENPDVINEIFEKANNKIDDNRIPLIAKRNELQKQVDEIETKIDNLVDALSSDALPQIVIKKRYKKLEQEKEDLLKDISSINFELDNNTQENINLDKVKEYLLDFKNTYEYLDVNEKRKMLQSIIKEIKIDREKVFMKLYFDIQDEDEQAFCLRKDMDSYLQQA</sequence>
<dbReference type="PANTHER" id="PTHR30461:SF23">
    <property type="entry name" value="DNA RECOMBINASE-RELATED"/>
    <property type="match status" value="1"/>
</dbReference>
<dbReference type="SMART" id="SM00857">
    <property type="entry name" value="Resolvase"/>
    <property type="match status" value="1"/>
</dbReference>
<accession>A0A845R066</accession>
<keyword evidence="1" id="KW-0175">Coiled coil</keyword>
<feature type="coiled-coil region" evidence="1">
    <location>
        <begin position="425"/>
        <end position="480"/>
    </location>
</feature>
<dbReference type="AlphaFoldDB" id="A0A845R066"/>
<dbReference type="GO" id="GO:0003677">
    <property type="term" value="F:DNA binding"/>
    <property type="evidence" value="ECO:0007669"/>
    <property type="project" value="InterPro"/>
</dbReference>
<dbReference type="PROSITE" id="PS51736">
    <property type="entry name" value="RECOMBINASES_3"/>
    <property type="match status" value="1"/>
</dbReference>
<organism evidence="4 5">
    <name type="scientific">Senegalia massiliensis</name>
    <dbReference type="NCBI Taxonomy" id="1720316"/>
    <lineage>
        <taxon>Bacteria</taxon>
        <taxon>Bacillati</taxon>
        <taxon>Bacillota</taxon>
        <taxon>Clostridia</taxon>
        <taxon>Eubacteriales</taxon>
        <taxon>Clostridiaceae</taxon>
        <taxon>Senegalia</taxon>
    </lineage>
</organism>
<dbReference type="InterPro" id="IPR050639">
    <property type="entry name" value="SSR_resolvase"/>
</dbReference>
<dbReference type="GO" id="GO:0000150">
    <property type="term" value="F:DNA strand exchange activity"/>
    <property type="evidence" value="ECO:0007669"/>
    <property type="project" value="InterPro"/>
</dbReference>
<evidence type="ECO:0000259" key="3">
    <source>
        <dbReference type="PROSITE" id="PS51737"/>
    </source>
</evidence>
<dbReference type="InterPro" id="IPR025827">
    <property type="entry name" value="Zn_ribbon_recom_dom"/>
</dbReference>
<dbReference type="PANTHER" id="PTHR30461">
    <property type="entry name" value="DNA-INVERTASE FROM LAMBDOID PROPHAGE"/>
    <property type="match status" value="1"/>
</dbReference>
<dbReference type="PROSITE" id="PS51737">
    <property type="entry name" value="RECOMBINASE_DNA_BIND"/>
    <property type="match status" value="1"/>
</dbReference>
<dbReference type="EMBL" id="QXXA01000009">
    <property type="protein sequence ID" value="NBI06832.1"/>
    <property type="molecule type" value="Genomic_DNA"/>
</dbReference>
<comment type="caution">
    <text evidence="4">The sequence shown here is derived from an EMBL/GenBank/DDBJ whole genome shotgun (WGS) entry which is preliminary data.</text>
</comment>
<dbReference type="Gene3D" id="3.40.50.1390">
    <property type="entry name" value="Resolvase, N-terminal catalytic domain"/>
    <property type="match status" value="1"/>
</dbReference>
<protein>
    <submittedName>
        <fullName evidence="4">Recombinase family protein</fullName>
    </submittedName>
</protein>
<dbReference type="SUPFAM" id="SSF53041">
    <property type="entry name" value="Resolvase-like"/>
    <property type="match status" value="1"/>
</dbReference>
<keyword evidence="5" id="KW-1185">Reference proteome</keyword>
<dbReference type="CDD" id="cd03768">
    <property type="entry name" value="SR_ResInv"/>
    <property type="match status" value="1"/>
</dbReference>
<evidence type="ECO:0000256" key="1">
    <source>
        <dbReference type="SAM" id="Coils"/>
    </source>
</evidence>
<dbReference type="Pfam" id="PF07508">
    <property type="entry name" value="Recombinase"/>
    <property type="match status" value="1"/>
</dbReference>
<evidence type="ECO:0000313" key="4">
    <source>
        <dbReference type="EMBL" id="NBI06832.1"/>
    </source>
</evidence>
<dbReference type="InterPro" id="IPR038109">
    <property type="entry name" value="DNA_bind_recomb_sf"/>
</dbReference>
<evidence type="ECO:0000313" key="5">
    <source>
        <dbReference type="Proteomes" id="UP000467132"/>
    </source>
</evidence>
<gene>
    <name evidence="4" type="ORF">D3Z33_08205</name>
</gene>
<evidence type="ECO:0000259" key="2">
    <source>
        <dbReference type="PROSITE" id="PS51736"/>
    </source>
</evidence>
<name>A0A845R066_9CLOT</name>
<dbReference type="InterPro" id="IPR006119">
    <property type="entry name" value="Resolv_N"/>
</dbReference>